<dbReference type="AlphaFoldDB" id="A0A2I4FDQ3"/>
<dbReference type="Proteomes" id="UP000235220">
    <property type="component" value="Chromosome 8"/>
</dbReference>
<dbReference type="KEGG" id="jre:108997852"/>
<gene>
    <name evidence="2" type="primary">LOC108997852</name>
</gene>
<dbReference type="OrthoDB" id="999476at2759"/>
<accession>A0A2I4FDQ3</accession>
<evidence type="ECO:0000313" key="2">
    <source>
        <dbReference type="RefSeq" id="XP_018829784.1"/>
    </source>
</evidence>
<evidence type="ECO:0000313" key="1">
    <source>
        <dbReference type="Proteomes" id="UP000235220"/>
    </source>
</evidence>
<keyword evidence="1" id="KW-1185">Reference proteome</keyword>
<dbReference type="PANTHER" id="PTHR33710:SF73">
    <property type="entry name" value="ZINC KNUCKLE CX2CX4HX4C DOMAIN-CONTAINING PROTEIN"/>
    <property type="match status" value="1"/>
</dbReference>
<protein>
    <submittedName>
        <fullName evidence="2">Uncharacterized protein LOC108997852</fullName>
    </submittedName>
</protein>
<dbReference type="InterPro" id="IPR036691">
    <property type="entry name" value="Endo/exonu/phosph_ase_sf"/>
</dbReference>
<dbReference type="PANTHER" id="PTHR33710">
    <property type="entry name" value="BNAC02G09200D PROTEIN"/>
    <property type="match status" value="1"/>
</dbReference>
<sequence>MTNENEDRQWHLKGFYGDPVVEKRKGSWHLLRLLKPDSICPWLRMRDFNEILTNEEKEGATDIPFLQMERFRKALDVCELSDLGFNGSRFTWCNNREGRGFIRERLDRAFGNKDWPSLYENSIVQVLPVINSNHSPLLVHYFNQEEEKLAHKRIFKYEAFWSKKQECRDIVKRNLFNSSQPRGIEEVLKEEDTVITDDINMQLKKRCCFEKVRVVVFDMNPFSSPGPDGFSADFYQDNWQVVGVEVVVSMQENIVCRRGLAEINDTYIALIPKKKKPNLSTFVPGRLISDNIIVAFEAMNSMKNRMRGKKEGYMALKPDMSKPMTGLNGVSWKLFCIRWGLIRSRLIWMIAYFFARLMHWSGADSIELSKLMNQLLVRDSTWTKQSFTLAAMQEQQLRMLFDHLEGDRSKAKWIPLKTLSKSKEEGGLGSRDFEKFNVALLAKQGWRLVQQPNTLVARVLKAKYFYKFDFQKAKSMRHGLDESSKLSFLIDQQRGEWKGILLQEVFDPEEMILLRKSISERIMEAYLIIFNLLGFDVIIGMDWLSKHYAKIDCWGKENVFDPPEVGRVRYMGGNVKASPFPISALQTRNSNASGALAYLALTVEDSHEAKEI</sequence>
<dbReference type="Pfam" id="PF08284">
    <property type="entry name" value="RVP_2"/>
    <property type="match status" value="1"/>
</dbReference>
<proteinExistence type="predicted"/>
<name>A0A2I4FDQ3_JUGRE</name>
<organism evidence="1 2">
    <name type="scientific">Juglans regia</name>
    <name type="common">English walnut</name>
    <dbReference type="NCBI Taxonomy" id="51240"/>
    <lineage>
        <taxon>Eukaryota</taxon>
        <taxon>Viridiplantae</taxon>
        <taxon>Streptophyta</taxon>
        <taxon>Embryophyta</taxon>
        <taxon>Tracheophyta</taxon>
        <taxon>Spermatophyta</taxon>
        <taxon>Magnoliopsida</taxon>
        <taxon>eudicotyledons</taxon>
        <taxon>Gunneridae</taxon>
        <taxon>Pentapetalae</taxon>
        <taxon>rosids</taxon>
        <taxon>fabids</taxon>
        <taxon>Fagales</taxon>
        <taxon>Juglandaceae</taxon>
        <taxon>Juglans</taxon>
    </lineage>
</organism>
<dbReference type="GeneID" id="108997852"/>
<dbReference type="Gene3D" id="3.60.10.10">
    <property type="entry name" value="Endonuclease/exonuclease/phosphatase"/>
    <property type="match status" value="1"/>
</dbReference>
<reference evidence="2" key="1">
    <citation type="submission" date="2025-08" db="UniProtKB">
        <authorList>
            <consortium name="RefSeq"/>
        </authorList>
    </citation>
    <scope>IDENTIFICATION</scope>
    <source>
        <tissue evidence="2">Leaves</tissue>
    </source>
</reference>
<dbReference type="RefSeq" id="XP_018829784.1">
    <property type="nucleotide sequence ID" value="XM_018974239.1"/>
</dbReference>
<dbReference type="Gramene" id="Jr08_14960_p1">
    <property type="protein sequence ID" value="cds.Jr08_14960_p1"/>
    <property type="gene ID" value="Jr08_14960"/>
</dbReference>
<dbReference type="SUPFAM" id="SSF56219">
    <property type="entry name" value="DNase I-like"/>
    <property type="match status" value="1"/>
</dbReference>